<name>A0ABN0BGM6_BACFG</name>
<dbReference type="EMBL" id="EQ973213">
    <property type="protein sequence ID" value="EFR52103.1"/>
    <property type="molecule type" value="Genomic_DNA"/>
</dbReference>
<sequence length="84" mass="9618">MHPNGRVRRRCAARSLKGIPPIRPEADFYVRLNIARYVFSRSKYFEHPGKRLALAGGGLTLRSREASQTYGVCAMKRRLMPSNR</sequence>
<reference evidence="1 2" key="1">
    <citation type="submission" date="2008-12" db="EMBL/GenBank/DDBJ databases">
        <title>Annotation of Bacteroides fragilis strain 3_1_12.</title>
        <authorList>
            <consortium name="The Broad Institute Genome Sequencing Platform"/>
            <person name="Ward D."/>
            <person name="Young S.K."/>
            <person name="Kodira C.D."/>
            <person name="Zeng Q."/>
            <person name="Koehrsen M."/>
            <person name="Alvarado L."/>
            <person name="Berlin A."/>
            <person name="Borenstein D."/>
            <person name="Chen Z."/>
            <person name="Engels R."/>
            <person name="Freedman E."/>
            <person name="Gellesch M."/>
            <person name="Goldberg J."/>
            <person name="Griggs A."/>
            <person name="Gujja S."/>
            <person name="Heiman D."/>
            <person name="Hepburn T."/>
            <person name="Howarth C."/>
            <person name="Jen D."/>
            <person name="Larson L."/>
            <person name="Lewis B."/>
            <person name="Mehta T."/>
            <person name="Park D."/>
            <person name="Pearson M."/>
            <person name="Roberts A."/>
            <person name="Saif S."/>
            <person name="Shea T."/>
            <person name="Shenoy N."/>
            <person name="Sisk P."/>
            <person name="Stolte C."/>
            <person name="Sykes S."/>
            <person name="Walk T."/>
            <person name="White J."/>
            <person name="Yandava C."/>
            <person name="Allen-Vercoe E."/>
            <person name="Strauss J."/>
            <person name="Ambrose C."/>
            <person name="Lander E."/>
            <person name="Nusbaum C."/>
            <person name="Galagan J."/>
            <person name="Birren B."/>
        </authorList>
    </citation>
    <scope>NUCLEOTIDE SEQUENCE [LARGE SCALE GENOMIC DNA]</scope>
    <source>
        <strain evidence="1 2">3_1_12</strain>
    </source>
</reference>
<evidence type="ECO:0000313" key="1">
    <source>
        <dbReference type="EMBL" id="EFR52103.1"/>
    </source>
</evidence>
<evidence type="ECO:0000313" key="2">
    <source>
        <dbReference type="Proteomes" id="UP000005101"/>
    </source>
</evidence>
<protein>
    <submittedName>
        <fullName evidence="1">Uncharacterized protein</fullName>
    </submittedName>
</protein>
<organism evidence="1 2">
    <name type="scientific">Bacteroides fragilis 3_1_12</name>
    <dbReference type="NCBI Taxonomy" id="457424"/>
    <lineage>
        <taxon>Bacteria</taxon>
        <taxon>Pseudomonadati</taxon>
        <taxon>Bacteroidota</taxon>
        <taxon>Bacteroidia</taxon>
        <taxon>Bacteroidales</taxon>
        <taxon>Bacteroidaceae</taxon>
        <taxon>Bacteroides</taxon>
    </lineage>
</organism>
<proteinExistence type="predicted"/>
<dbReference type="Proteomes" id="UP000005101">
    <property type="component" value="Unassembled WGS sequence"/>
</dbReference>
<gene>
    <name evidence="1" type="ORF">BFAG_00797</name>
</gene>
<keyword evidence="2" id="KW-1185">Reference proteome</keyword>
<accession>A0ABN0BGM6</accession>